<dbReference type="Pfam" id="PF00588">
    <property type="entry name" value="SpoU_methylase"/>
    <property type="match status" value="1"/>
</dbReference>
<dbReference type="InterPro" id="IPR001537">
    <property type="entry name" value="SpoU_MeTrfase"/>
</dbReference>
<dbReference type="Gene3D" id="3.30.1330.30">
    <property type="match status" value="1"/>
</dbReference>
<dbReference type="InterPro" id="IPR004441">
    <property type="entry name" value="rRNA_MeTrfase_TrmH"/>
</dbReference>
<dbReference type="InterPro" id="IPR029026">
    <property type="entry name" value="tRNA_m1G_MTases_N"/>
</dbReference>
<dbReference type="SUPFAM" id="SSF75217">
    <property type="entry name" value="alpha/beta knot"/>
    <property type="match status" value="1"/>
</dbReference>
<evidence type="ECO:0000313" key="4">
    <source>
        <dbReference type="EMBL" id="HHI66396.1"/>
    </source>
</evidence>
<dbReference type="GO" id="GO:0003723">
    <property type="term" value="F:RNA binding"/>
    <property type="evidence" value="ECO:0007669"/>
    <property type="project" value="InterPro"/>
</dbReference>
<dbReference type="CDD" id="cd18103">
    <property type="entry name" value="SpoU-like_RlmB"/>
    <property type="match status" value="1"/>
</dbReference>
<evidence type="ECO:0000256" key="2">
    <source>
        <dbReference type="ARBA" id="ARBA00022679"/>
    </source>
</evidence>
<dbReference type="PANTHER" id="PTHR46429:SF1">
    <property type="entry name" value="23S RRNA (GUANOSINE-2'-O-)-METHYLTRANSFERASE RLMB"/>
    <property type="match status" value="1"/>
</dbReference>
<dbReference type="InterPro" id="IPR029028">
    <property type="entry name" value="Alpha/beta_knot_MTases"/>
</dbReference>
<evidence type="ECO:0000256" key="1">
    <source>
        <dbReference type="ARBA" id="ARBA00022603"/>
    </source>
</evidence>
<feature type="domain" description="RNA 2-O ribose methyltransferase substrate binding" evidence="3">
    <location>
        <begin position="5"/>
        <end position="78"/>
    </location>
</feature>
<dbReference type="InterPro" id="IPR029064">
    <property type="entry name" value="Ribosomal_eL30-like_sf"/>
</dbReference>
<dbReference type="Pfam" id="PF08032">
    <property type="entry name" value="SpoU_sub_bind"/>
    <property type="match status" value="1"/>
</dbReference>
<dbReference type="GO" id="GO:0006396">
    <property type="term" value="P:RNA processing"/>
    <property type="evidence" value="ECO:0007669"/>
    <property type="project" value="InterPro"/>
</dbReference>
<keyword evidence="2 4" id="KW-0808">Transferase</keyword>
<dbReference type="GO" id="GO:0032259">
    <property type="term" value="P:methylation"/>
    <property type="evidence" value="ECO:0007669"/>
    <property type="project" value="UniProtKB-KW"/>
</dbReference>
<dbReference type="InterPro" id="IPR013123">
    <property type="entry name" value="SpoU_subst-bd"/>
</dbReference>
<proteinExistence type="predicted"/>
<gene>
    <name evidence="4" type="ORF">ENL70_07620</name>
</gene>
<dbReference type="GO" id="GO:0005829">
    <property type="term" value="C:cytosol"/>
    <property type="evidence" value="ECO:0007669"/>
    <property type="project" value="TreeGrafter"/>
</dbReference>
<keyword evidence="1 4" id="KW-0489">Methyltransferase</keyword>
<dbReference type="AlphaFoldDB" id="A0A7C5KCB3"/>
<dbReference type="GO" id="GO:0008173">
    <property type="term" value="F:RNA methyltransferase activity"/>
    <property type="evidence" value="ECO:0007669"/>
    <property type="project" value="InterPro"/>
</dbReference>
<dbReference type="PANTHER" id="PTHR46429">
    <property type="entry name" value="23S RRNA (GUANOSINE-2'-O-)-METHYLTRANSFERASE RLMB"/>
    <property type="match status" value="1"/>
</dbReference>
<protein>
    <submittedName>
        <fullName evidence="4">RNA methyltransferase</fullName>
    </submittedName>
</protein>
<organism evidence="4">
    <name type="scientific">Thermodesulfobium narugense</name>
    <dbReference type="NCBI Taxonomy" id="184064"/>
    <lineage>
        <taxon>Bacteria</taxon>
        <taxon>Pseudomonadati</taxon>
        <taxon>Thermodesulfobiota</taxon>
        <taxon>Thermodesulfobiia</taxon>
        <taxon>Thermodesulfobiales</taxon>
        <taxon>Thermodesulfobiaceae</taxon>
        <taxon>Thermodesulfobium</taxon>
    </lineage>
</organism>
<comment type="caution">
    <text evidence="4">The sequence shown here is derived from an EMBL/GenBank/DDBJ whole genome shotgun (WGS) entry which is preliminary data.</text>
</comment>
<accession>A0A7C5KCB3</accession>
<dbReference type="EMBL" id="DRUY01000255">
    <property type="protein sequence ID" value="HHI66396.1"/>
    <property type="molecule type" value="Genomic_DNA"/>
</dbReference>
<dbReference type="SMART" id="SM00967">
    <property type="entry name" value="SpoU_sub_bind"/>
    <property type="match status" value="1"/>
</dbReference>
<sequence>MKREFLFGVHPVVSAIEAGVEFNELLIAKNKRVKAIEDFLQKNEDKKSLVIYKNLSEIEKLFPNSQGIVMFVKKFKYSDEEETVLNAIKYKKVLLAFSGIMDVRNIGAVARTSLASGIVGGIILPKHRSLDITPAAIKASTGSLLNIPVVRVTNLRYFAKELQKKGVNVIGVEKRGSVRYDVFKYQLPICCVFGSESKSLSDVFLRDLDQSVYIPMPNNFNSLNLSVASGILLYEILRQKNFEI</sequence>
<evidence type="ECO:0000259" key="3">
    <source>
        <dbReference type="SMART" id="SM00967"/>
    </source>
</evidence>
<reference evidence="4" key="1">
    <citation type="journal article" date="2020" name="mSystems">
        <title>Genome- and Community-Level Interaction Insights into Carbon Utilization and Element Cycling Functions of Hydrothermarchaeota in Hydrothermal Sediment.</title>
        <authorList>
            <person name="Zhou Z."/>
            <person name="Liu Y."/>
            <person name="Xu W."/>
            <person name="Pan J."/>
            <person name="Luo Z.H."/>
            <person name="Li M."/>
        </authorList>
    </citation>
    <scope>NUCLEOTIDE SEQUENCE [LARGE SCALE GENOMIC DNA]</scope>
    <source>
        <strain evidence="4">SpSt-1019</strain>
    </source>
</reference>
<dbReference type="SUPFAM" id="SSF55315">
    <property type="entry name" value="L30e-like"/>
    <property type="match status" value="1"/>
</dbReference>
<dbReference type="Gene3D" id="3.40.1280.10">
    <property type="match status" value="1"/>
</dbReference>
<name>A0A7C5KCB3_9BACT</name>